<proteinExistence type="predicted"/>
<gene>
    <name evidence="2" type="ORF">GF867_02650</name>
</gene>
<dbReference type="Gene3D" id="2.60.40.3350">
    <property type="match status" value="1"/>
</dbReference>
<evidence type="ECO:0000313" key="2">
    <source>
        <dbReference type="EMBL" id="MRJ46467.1"/>
    </source>
</evidence>
<dbReference type="AlphaFoldDB" id="A0A844C7L8"/>
<sequence length="136" mass="15621">MYLLENFRKTQLIWDKASTKIKDYLRANSSDNHGRKLSVTVTDDGRVVDLTGVSLMLYRESQDKKVNGLDSFTAVHAQTGQFEIYYTPELLSNVGDLNAQLVLIVVQVEWLVKLLKFEFLKVLMMGLLLDRLVLLR</sequence>
<evidence type="ECO:0000259" key="1">
    <source>
        <dbReference type="Pfam" id="PF10651"/>
    </source>
</evidence>
<dbReference type="EMBL" id="WJQT01000002">
    <property type="protein sequence ID" value="MRJ46467.1"/>
    <property type="molecule type" value="Genomic_DNA"/>
</dbReference>
<name>A0A844C7L8_9LACT</name>
<reference evidence="2 3" key="1">
    <citation type="submission" date="2019-11" db="EMBL/GenBank/DDBJ databases">
        <title>Characterisation of Fundicoccus ignavus gen. nov. sp. nov., a novel genus of the family Aerococcaceae from bulk tank milk.</title>
        <authorList>
            <person name="Siebert A."/>
            <person name="Huptas C."/>
            <person name="Wenning M."/>
            <person name="Scherer S."/>
            <person name="Doll E.V."/>
        </authorList>
    </citation>
    <scope>NUCLEOTIDE SEQUENCE [LARGE SCALE GENOMIC DNA]</scope>
    <source>
        <strain evidence="2 3">DSM 109652</strain>
    </source>
</reference>
<organism evidence="2 3">
    <name type="scientific">Fundicoccus ignavus</name>
    <dbReference type="NCBI Taxonomy" id="2664442"/>
    <lineage>
        <taxon>Bacteria</taxon>
        <taxon>Bacillati</taxon>
        <taxon>Bacillota</taxon>
        <taxon>Bacilli</taxon>
        <taxon>Lactobacillales</taxon>
        <taxon>Aerococcaceae</taxon>
        <taxon>Fundicoccus</taxon>
    </lineage>
</organism>
<protein>
    <submittedName>
        <fullName evidence="2">DUF2479 domain-containing protein</fullName>
    </submittedName>
</protein>
<dbReference type="InterPro" id="IPR018913">
    <property type="entry name" value="BppU_N"/>
</dbReference>
<dbReference type="Pfam" id="PF10651">
    <property type="entry name" value="BppU_N"/>
    <property type="match status" value="1"/>
</dbReference>
<comment type="caution">
    <text evidence="2">The sequence shown here is derived from an EMBL/GenBank/DDBJ whole genome shotgun (WGS) entry which is preliminary data.</text>
</comment>
<dbReference type="Proteomes" id="UP000440066">
    <property type="component" value="Unassembled WGS sequence"/>
</dbReference>
<feature type="domain" description="BppU N-terminal" evidence="1">
    <location>
        <begin position="22"/>
        <end position="103"/>
    </location>
</feature>
<accession>A0A844C7L8</accession>
<evidence type="ECO:0000313" key="3">
    <source>
        <dbReference type="Proteomes" id="UP000440066"/>
    </source>
</evidence>